<proteinExistence type="inferred from homology"/>
<dbReference type="AlphaFoldDB" id="A0A1F5EA99"/>
<dbReference type="NCBIfam" id="TIGR00810">
    <property type="entry name" value="secG"/>
    <property type="match status" value="1"/>
</dbReference>
<keyword evidence="3 9" id="KW-0813">Transport</keyword>
<feature type="transmembrane region" description="Helical" evidence="9">
    <location>
        <begin position="50"/>
        <end position="70"/>
    </location>
</feature>
<comment type="caution">
    <text evidence="10">The sequence shown here is derived from an EMBL/GenBank/DDBJ whole genome shotgun (WGS) entry which is preliminary data.</text>
</comment>
<evidence type="ECO:0000256" key="1">
    <source>
        <dbReference type="ARBA" id="ARBA00004141"/>
    </source>
</evidence>
<evidence type="ECO:0000256" key="7">
    <source>
        <dbReference type="ARBA" id="ARBA00023010"/>
    </source>
</evidence>
<dbReference type="InterPro" id="IPR004692">
    <property type="entry name" value="SecG"/>
</dbReference>
<dbReference type="GO" id="GO:0015450">
    <property type="term" value="F:protein-transporting ATPase activity"/>
    <property type="evidence" value="ECO:0007669"/>
    <property type="project" value="UniProtKB-UniRule"/>
</dbReference>
<evidence type="ECO:0000256" key="5">
    <source>
        <dbReference type="ARBA" id="ARBA00022927"/>
    </source>
</evidence>
<keyword evidence="5 9" id="KW-0653">Protein transport</keyword>
<keyword evidence="4 9" id="KW-0812">Transmembrane</keyword>
<dbReference type="STRING" id="1797471.A3A71_03870"/>
<comment type="similarity">
    <text evidence="2 9">Belongs to the SecG family.</text>
</comment>
<comment type="subcellular location">
    <subcellularLocation>
        <location evidence="9">Cell membrane</location>
        <topology evidence="9">Multi-pass membrane protein</topology>
    </subcellularLocation>
    <subcellularLocation>
        <location evidence="1">Membrane</location>
        <topology evidence="1">Multi-pass membrane protein</topology>
    </subcellularLocation>
</comment>
<evidence type="ECO:0000256" key="9">
    <source>
        <dbReference type="RuleBase" id="RU365087"/>
    </source>
</evidence>
<keyword evidence="8 9" id="KW-0472">Membrane</keyword>
<dbReference type="EMBL" id="MEZX01000003">
    <property type="protein sequence ID" value="OGD64283.1"/>
    <property type="molecule type" value="Genomic_DNA"/>
</dbReference>
<dbReference type="GO" id="GO:0009306">
    <property type="term" value="P:protein secretion"/>
    <property type="evidence" value="ECO:0007669"/>
    <property type="project" value="UniProtKB-UniRule"/>
</dbReference>
<dbReference type="Pfam" id="PF03840">
    <property type="entry name" value="SecG"/>
    <property type="match status" value="1"/>
</dbReference>
<evidence type="ECO:0000313" key="11">
    <source>
        <dbReference type="Proteomes" id="UP000177481"/>
    </source>
</evidence>
<evidence type="ECO:0000256" key="8">
    <source>
        <dbReference type="ARBA" id="ARBA00023136"/>
    </source>
</evidence>
<keyword evidence="6 9" id="KW-1133">Transmembrane helix</keyword>
<name>A0A1F5EA99_9BACT</name>
<keyword evidence="9" id="KW-1003">Cell membrane</keyword>
<reference evidence="10 11" key="1">
    <citation type="journal article" date="2016" name="Nat. Commun.">
        <title>Thousands of microbial genomes shed light on interconnected biogeochemical processes in an aquifer system.</title>
        <authorList>
            <person name="Anantharaman K."/>
            <person name="Brown C.T."/>
            <person name="Hug L.A."/>
            <person name="Sharon I."/>
            <person name="Castelle C.J."/>
            <person name="Probst A.J."/>
            <person name="Thomas B.C."/>
            <person name="Singh A."/>
            <person name="Wilkins M.J."/>
            <person name="Karaoz U."/>
            <person name="Brodie E.L."/>
            <person name="Williams K.H."/>
            <person name="Hubbard S.S."/>
            <person name="Banfield J.F."/>
        </authorList>
    </citation>
    <scope>NUCLEOTIDE SEQUENCE [LARGE SCALE GENOMIC DNA]</scope>
</reference>
<keyword evidence="7 9" id="KW-0811">Translocation</keyword>
<comment type="caution">
    <text evidence="9">Lacks conserved residue(s) required for the propagation of feature annotation.</text>
</comment>
<accession>A0A1F5EA99</accession>
<evidence type="ECO:0000256" key="6">
    <source>
        <dbReference type="ARBA" id="ARBA00022989"/>
    </source>
</evidence>
<sequence length="71" mass="7593">MANFLQVTLIVSGILLIISILLQHRGSGLGGAFGGESTSYRSRRGIESLLYRLTILSAAVFLVAAIARLFV</sequence>
<evidence type="ECO:0000313" key="10">
    <source>
        <dbReference type="EMBL" id="OGD64283.1"/>
    </source>
</evidence>
<dbReference type="Proteomes" id="UP000177481">
    <property type="component" value="Unassembled WGS sequence"/>
</dbReference>
<dbReference type="GO" id="GO:0005886">
    <property type="term" value="C:plasma membrane"/>
    <property type="evidence" value="ECO:0007669"/>
    <property type="project" value="UniProtKB-SubCell"/>
</dbReference>
<comment type="function">
    <text evidence="9">Involved in protein export. Participates in an early event of protein translocation.</text>
</comment>
<evidence type="ECO:0000256" key="3">
    <source>
        <dbReference type="ARBA" id="ARBA00022448"/>
    </source>
</evidence>
<evidence type="ECO:0000256" key="4">
    <source>
        <dbReference type="ARBA" id="ARBA00022692"/>
    </source>
</evidence>
<organism evidence="10 11">
    <name type="scientific">Candidatus Berkelbacteria bacterium RIFCSPLOWO2_01_FULL_50_28</name>
    <dbReference type="NCBI Taxonomy" id="1797471"/>
    <lineage>
        <taxon>Bacteria</taxon>
        <taxon>Candidatus Berkelbacteria</taxon>
    </lineage>
</organism>
<protein>
    <recommendedName>
        <fullName evidence="9">Protein-export membrane protein SecG</fullName>
    </recommendedName>
</protein>
<evidence type="ECO:0000256" key="2">
    <source>
        <dbReference type="ARBA" id="ARBA00008445"/>
    </source>
</evidence>
<gene>
    <name evidence="10" type="ORF">A3A71_03870</name>
</gene>